<evidence type="ECO:0000313" key="1">
    <source>
        <dbReference type="EMBL" id="SDK41511.1"/>
    </source>
</evidence>
<accession>A0A1G9BPS3</accession>
<protein>
    <submittedName>
        <fullName evidence="1">Uncharacterized protein</fullName>
    </submittedName>
</protein>
<organism evidence="1 2">
    <name type="scientific">Jeotgalicoccus aerolatus</name>
    <dbReference type="NCBI Taxonomy" id="709510"/>
    <lineage>
        <taxon>Bacteria</taxon>
        <taxon>Bacillati</taxon>
        <taxon>Bacillota</taxon>
        <taxon>Bacilli</taxon>
        <taxon>Bacillales</taxon>
        <taxon>Staphylococcaceae</taxon>
        <taxon>Jeotgalicoccus</taxon>
    </lineage>
</organism>
<reference evidence="2" key="1">
    <citation type="submission" date="2016-10" db="EMBL/GenBank/DDBJ databases">
        <authorList>
            <person name="Varghese N."/>
            <person name="Submissions S."/>
        </authorList>
    </citation>
    <scope>NUCLEOTIDE SEQUENCE [LARGE SCALE GENOMIC DNA]</scope>
    <source>
        <strain evidence="2">CGMCC 1.8911</strain>
    </source>
</reference>
<dbReference type="EMBL" id="FNFI01000008">
    <property type="protein sequence ID" value="SDK41511.1"/>
    <property type="molecule type" value="Genomic_DNA"/>
</dbReference>
<dbReference type="STRING" id="586411.SAMN05216187_10878"/>
<dbReference type="Proteomes" id="UP000242700">
    <property type="component" value="Unassembled WGS sequence"/>
</dbReference>
<evidence type="ECO:0000313" key="2">
    <source>
        <dbReference type="Proteomes" id="UP000242700"/>
    </source>
</evidence>
<proteinExistence type="predicted"/>
<dbReference type="AlphaFoldDB" id="A0A1G9BPS3"/>
<gene>
    <name evidence="1" type="ORF">SAMN05216187_10878</name>
</gene>
<name>A0A1G9BPS3_9STAP</name>
<sequence length="71" mass="8538">MNILVKCIDSTNEKTFFKLIKQRDAKNGSLDDFIYTCMRKTNNFDEENLLVELIYPEHTELYLEFNLNRSR</sequence>